<feature type="region of interest" description="Disordered" evidence="1">
    <location>
        <begin position="24"/>
        <end position="49"/>
    </location>
</feature>
<reference evidence="3" key="1">
    <citation type="journal article" date="2021" name="PeerJ">
        <title>Extensive microbial diversity within the chicken gut microbiome revealed by metagenomics and culture.</title>
        <authorList>
            <person name="Gilroy R."/>
            <person name="Ravi A."/>
            <person name="Getino M."/>
            <person name="Pursley I."/>
            <person name="Horton D.L."/>
            <person name="Alikhan N.F."/>
            <person name="Baker D."/>
            <person name="Gharbi K."/>
            <person name="Hall N."/>
            <person name="Watson M."/>
            <person name="Adriaenssens E.M."/>
            <person name="Foster-Nyarko E."/>
            <person name="Jarju S."/>
            <person name="Secka A."/>
            <person name="Antonio M."/>
            <person name="Oren A."/>
            <person name="Chaudhuri R.R."/>
            <person name="La Ragione R."/>
            <person name="Hildebrand F."/>
            <person name="Pallen M.J."/>
        </authorList>
    </citation>
    <scope>NUCLEOTIDE SEQUENCE</scope>
    <source>
        <strain evidence="3">876</strain>
    </source>
</reference>
<dbReference type="AlphaFoldDB" id="A0A9E2NUY1"/>
<proteinExistence type="predicted"/>
<feature type="chain" id="PRO_5038847924" description="DUF4767 domain-containing protein" evidence="2">
    <location>
        <begin position="26"/>
        <end position="353"/>
    </location>
</feature>
<comment type="caution">
    <text evidence="3">The sequence shown here is derived from an EMBL/GenBank/DDBJ whole genome shotgun (WGS) entry which is preliminary data.</text>
</comment>
<evidence type="ECO:0000313" key="3">
    <source>
        <dbReference type="EMBL" id="MBU3829862.1"/>
    </source>
</evidence>
<feature type="signal peptide" evidence="2">
    <location>
        <begin position="1"/>
        <end position="25"/>
    </location>
</feature>
<feature type="compositionally biased region" description="Low complexity" evidence="1">
    <location>
        <begin position="33"/>
        <end position="44"/>
    </location>
</feature>
<dbReference type="PROSITE" id="PS51257">
    <property type="entry name" value="PROKAR_LIPOPROTEIN"/>
    <property type="match status" value="1"/>
</dbReference>
<evidence type="ECO:0000313" key="4">
    <source>
        <dbReference type="Proteomes" id="UP000824180"/>
    </source>
</evidence>
<feature type="region of interest" description="Disordered" evidence="1">
    <location>
        <begin position="166"/>
        <end position="214"/>
    </location>
</feature>
<accession>A0A9E2NUY1</accession>
<keyword evidence="2" id="KW-0732">Signal</keyword>
<evidence type="ECO:0008006" key="5">
    <source>
        <dbReference type="Google" id="ProtNLM"/>
    </source>
</evidence>
<evidence type="ECO:0000256" key="1">
    <source>
        <dbReference type="SAM" id="MobiDB-lite"/>
    </source>
</evidence>
<gene>
    <name evidence="3" type="ORF">H9843_03080</name>
</gene>
<feature type="region of interest" description="Disordered" evidence="1">
    <location>
        <begin position="220"/>
        <end position="239"/>
    </location>
</feature>
<sequence>MNKKHLMIVSVAGLALLAAGCSSQSSPTNDGNSSSLLTSKSSTKVSADNLSPQEMVSLVTTYAGNKYGEQWYQTAKDAKKDGLEVDLYPADHYKLSDNGQGVAYNVKASGKSSNLVYTVNGDNVTIYKNASGNNSGKKLTTVSRSSMVNTVNNQGQGSFVKQLSQNAQVNDKRGGSSSTSTSNDSSTKSGKYGNEGPITVPSEMRGTWYSEDNDSSSTVTFGKNTFQYQGDDADGSDGSNSLSHLYKQNPSFAKNEDNMTDQGIEEATKNWSRTSFWDCHGMHWLNIQGWCQGAGDGSFFAVHTETIDGKKVKVLVQAGGATIATDAVYYQTQSLAHQNKDTEFDDLHYADDD</sequence>
<evidence type="ECO:0000256" key="2">
    <source>
        <dbReference type="SAM" id="SignalP"/>
    </source>
</evidence>
<reference evidence="3" key="2">
    <citation type="submission" date="2021-04" db="EMBL/GenBank/DDBJ databases">
        <authorList>
            <person name="Gilroy R."/>
        </authorList>
    </citation>
    <scope>NUCLEOTIDE SEQUENCE</scope>
    <source>
        <strain evidence="3">876</strain>
    </source>
</reference>
<dbReference type="EMBL" id="JAHLFK010000027">
    <property type="protein sequence ID" value="MBU3829862.1"/>
    <property type="molecule type" value="Genomic_DNA"/>
</dbReference>
<name>A0A9E2NUY1_9LACO</name>
<feature type="compositionally biased region" description="Low complexity" evidence="1">
    <location>
        <begin position="175"/>
        <end position="191"/>
    </location>
</feature>
<organism evidence="3 4">
    <name type="scientific">Candidatus Limosilactobacillus merdavium</name>
    <dbReference type="NCBI Taxonomy" id="2838651"/>
    <lineage>
        <taxon>Bacteria</taxon>
        <taxon>Bacillati</taxon>
        <taxon>Bacillota</taxon>
        <taxon>Bacilli</taxon>
        <taxon>Lactobacillales</taxon>
        <taxon>Lactobacillaceae</taxon>
        <taxon>Limosilactobacillus</taxon>
    </lineage>
</organism>
<dbReference type="Proteomes" id="UP000824180">
    <property type="component" value="Unassembled WGS sequence"/>
</dbReference>
<protein>
    <recommendedName>
        <fullName evidence="5">DUF4767 domain-containing protein</fullName>
    </recommendedName>
</protein>